<name>A0A368HEJ7_9GAMM</name>
<sequence>MHAPALSIQGKVRPKAWIDDLLRRTREGEKMPAGAVGDLCADLNGVPERADKTEFYPHDQNWSNRLILRDSLQLMASLAEREGLRSEGRRISFDPAYGIKCNRQCPSRPCLCTVPARMPF</sequence>
<dbReference type="EMBL" id="PSYR01000002">
    <property type="protein sequence ID" value="RCN56864.1"/>
    <property type="molecule type" value="Genomic_DNA"/>
</dbReference>
<comment type="caution">
    <text evidence="1">The sequence shown here is derived from an EMBL/GenBank/DDBJ whole genome shotgun (WGS) entry which is preliminary data.</text>
</comment>
<keyword evidence="2" id="KW-1185">Reference proteome</keyword>
<gene>
    <name evidence="1" type="ORF">C4900_14045</name>
</gene>
<evidence type="ECO:0000313" key="1">
    <source>
        <dbReference type="EMBL" id="RCN56864.1"/>
    </source>
</evidence>
<protein>
    <submittedName>
        <fullName evidence="1">Uncharacterized protein</fullName>
    </submittedName>
</protein>
<dbReference type="Proteomes" id="UP000253250">
    <property type="component" value="Unassembled WGS sequence"/>
</dbReference>
<dbReference type="AlphaFoldDB" id="A0A368HEJ7"/>
<accession>A0A368HEJ7</accession>
<organism evidence="1 2">
    <name type="scientific">Acidiferrobacter thiooxydans</name>
    <dbReference type="NCBI Taxonomy" id="163359"/>
    <lineage>
        <taxon>Bacteria</taxon>
        <taxon>Pseudomonadati</taxon>
        <taxon>Pseudomonadota</taxon>
        <taxon>Gammaproteobacteria</taxon>
        <taxon>Acidiferrobacterales</taxon>
        <taxon>Acidiferrobacteraceae</taxon>
        <taxon>Acidiferrobacter</taxon>
    </lineage>
</organism>
<proteinExistence type="predicted"/>
<reference evidence="1 2" key="1">
    <citation type="submission" date="2018-02" db="EMBL/GenBank/DDBJ databases">
        <title>Insights into the biology of acidophilic members of the Acidiferrobacteraceae family derived from comparative genomic analyses.</title>
        <authorList>
            <person name="Issotta F."/>
            <person name="Thyssen C."/>
            <person name="Mena C."/>
            <person name="Moya A."/>
            <person name="Bellenberg S."/>
            <person name="Sproer C."/>
            <person name="Covarrubias P.C."/>
            <person name="Sand W."/>
            <person name="Quatrini R."/>
            <person name="Vera M."/>
        </authorList>
    </citation>
    <scope>NUCLEOTIDE SEQUENCE [LARGE SCALE GENOMIC DNA]</scope>
    <source>
        <strain evidence="2">m-1</strain>
    </source>
</reference>
<evidence type="ECO:0000313" key="2">
    <source>
        <dbReference type="Proteomes" id="UP000253250"/>
    </source>
</evidence>